<dbReference type="PANTHER" id="PTHR42711">
    <property type="entry name" value="ABC TRANSPORTER ATP-BINDING PROTEIN"/>
    <property type="match status" value="1"/>
</dbReference>
<evidence type="ECO:0000256" key="3">
    <source>
        <dbReference type="ARBA" id="ARBA00022741"/>
    </source>
</evidence>
<keyword evidence="4" id="KW-0067">ATP-binding</keyword>
<feature type="domain" description="ABC transporter" evidence="5">
    <location>
        <begin position="19"/>
        <end position="205"/>
    </location>
</feature>
<dbReference type="CDD" id="cd03230">
    <property type="entry name" value="ABC_DR_subfamily_A"/>
    <property type="match status" value="1"/>
</dbReference>
<dbReference type="HOGENOM" id="CLU_000604_1_2_2"/>
<protein>
    <submittedName>
        <fullName evidence="6">ABC transporter related protein</fullName>
    </submittedName>
</protein>
<accession>G7VGK0</accession>
<dbReference type="InterPro" id="IPR027417">
    <property type="entry name" value="P-loop_NTPase"/>
</dbReference>
<dbReference type="Pfam" id="PF00005">
    <property type="entry name" value="ABC_tran"/>
    <property type="match status" value="1"/>
</dbReference>
<evidence type="ECO:0000259" key="5">
    <source>
        <dbReference type="PROSITE" id="PS50893"/>
    </source>
</evidence>
<dbReference type="SMART" id="SM00382">
    <property type="entry name" value="AAA"/>
    <property type="match status" value="1"/>
</dbReference>
<dbReference type="STRING" id="1104324.P186_1686"/>
<keyword evidence="7" id="KW-1185">Reference proteome</keyword>
<dbReference type="BioCyc" id="PSP1104324:GJSN-1655-MONOMER"/>
<reference evidence="6 7" key="1">
    <citation type="journal article" date="2012" name="J. Bacteriol.">
        <title>Complete genome sequence of strain 1860, a crenarchaeon of the genus pyrobaculum able to grow with various electron acceptors.</title>
        <authorList>
            <person name="Mardanov A.V."/>
            <person name="Gumerov V.M."/>
            <person name="Slobodkina G.B."/>
            <person name="Beletsky A.V."/>
            <person name="Bonch-Osmolovskaya E.A."/>
            <person name="Ravin N.V."/>
            <person name="Skryabin K.G."/>
        </authorList>
    </citation>
    <scope>NUCLEOTIDE SEQUENCE [LARGE SCALE GENOMIC DNA]</scope>
    <source>
        <strain evidence="6 7">1860</strain>
    </source>
</reference>
<dbReference type="SUPFAM" id="SSF52540">
    <property type="entry name" value="P-loop containing nucleoside triphosphate hydrolases"/>
    <property type="match status" value="1"/>
</dbReference>
<dbReference type="PANTHER" id="PTHR42711:SF5">
    <property type="entry name" value="ABC TRANSPORTER ATP-BINDING PROTEIN NATA"/>
    <property type="match status" value="1"/>
</dbReference>
<dbReference type="KEGG" id="pyr:P186_1686"/>
<name>G7VGK0_9CREN</name>
<dbReference type="InterPro" id="IPR050763">
    <property type="entry name" value="ABC_transporter_ATP-binding"/>
</dbReference>
<dbReference type="Proteomes" id="UP000005867">
    <property type="component" value="Chromosome"/>
</dbReference>
<dbReference type="eggNOG" id="arCOG00207">
    <property type="taxonomic scope" value="Archaea"/>
</dbReference>
<dbReference type="AlphaFoldDB" id="G7VGK0"/>
<organism evidence="6 7">
    <name type="scientific">Pyrobaculum ferrireducens</name>
    <dbReference type="NCBI Taxonomy" id="1104324"/>
    <lineage>
        <taxon>Archaea</taxon>
        <taxon>Thermoproteota</taxon>
        <taxon>Thermoprotei</taxon>
        <taxon>Thermoproteales</taxon>
        <taxon>Thermoproteaceae</taxon>
        <taxon>Pyrobaculum</taxon>
    </lineage>
</organism>
<sequence>MVFENVYTYKYISEWGDVIEAVDVWKRLGGGWVLRGLTLRVNSVVTLVGPNGSGKTTLVRIIAGVLEPTRGEVYVDGRRPKVPASLLGVVFHNPMLYPELTVRENLKLFGKMAGGRLEGCPLGVCKVLNKPVKALSFGWRRRVDIVRALLPDPPNLVIDEPTTGLDEEARGELLDILRQRSAALLTSPFPLGVGVQVGIEEVQYVGGS</sequence>
<dbReference type="InterPro" id="IPR003439">
    <property type="entry name" value="ABC_transporter-like_ATP-bd"/>
</dbReference>
<dbReference type="EMBL" id="CP003098">
    <property type="protein sequence ID" value="AET33100.1"/>
    <property type="molecule type" value="Genomic_DNA"/>
</dbReference>
<evidence type="ECO:0000313" key="6">
    <source>
        <dbReference type="EMBL" id="AET33100.1"/>
    </source>
</evidence>
<keyword evidence="3" id="KW-0547">Nucleotide-binding</keyword>
<keyword evidence="2" id="KW-0813">Transport</keyword>
<evidence type="ECO:0000256" key="4">
    <source>
        <dbReference type="ARBA" id="ARBA00022840"/>
    </source>
</evidence>
<evidence type="ECO:0000256" key="2">
    <source>
        <dbReference type="ARBA" id="ARBA00022448"/>
    </source>
</evidence>
<dbReference type="Gene3D" id="3.40.50.300">
    <property type="entry name" value="P-loop containing nucleotide triphosphate hydrolases"/>
    <property type="match status" value="1"/>
</dbReference>
<evidence type="ECO:0000256" key="1">
    <source>
        <dbReference type="ARBA" id="ARBA00005417"/>
    </source>
</evidence>
<comment type="similarity">
    <text evidence="1">Belongs to the ABC transporter superfamily.</text>
</comment>
<dbReference type="GO" id="GO:0016887">
    <property type="term" value="F:ATP hydrolysis activity"/>
    <property type="evidence" value="ECO:0007669"/>
    <property type="project" value="InterPro"/>
</dbReference>
<dbReference type="InterPro" id="IPR017871">
    <property type="entry name" value="ABC_transporter-like_CS"/>
</dbReference>
<dbReference type="GO" id="GO:0005524">
    <property type="term" value="F:ATP binding"/>
    <property type="evidence" value="ECO:0007669"/>
    <property type="project" value="UniProtKB-KW"/>
</dbReference>
<proteinExistence type="inferred from homology"/>
<dbReference type="InterPro" id="IPR003593">
    <property type="entry name" value="AAA+_ATPase"/>
</dbReference>
<dbReference type="PROSITE" id="PS00211">
    <property type="entry name" value="ABC_TRANSPORTER_1"/>
    <property type="match status" value="1"/>
</dbReference>
<dbReference type="PROSITE" id="PS50893">
    <property type="entry name" value="ABC_TRANSPORTER_2"/>
    <property type="match status" value="1"/>
</dbReference>
<evidence type="ECO:0000313" key="7">
    <source>
        <dbReference type="Proteomes" id="UP000005867"/>
    </source>
</evidence>
<gene>
    <name evidence="6" type="ORF">P186_1686</name>
</gene>